<dbReference type="EMBL" id="FTOR01000001">
    <property type="protein sequence ID" value="SIS67621.1"/>
    <property type="molecule type" value="Genomic_DNA"/>
</dbReference>
<sequence>MIMYNGSNAFITGPLARKVLTAGVQFKNNRGGIGGVIATYEKYFAPFYFVPTYKPQRFKPAIVSYYLYHMVRLVMALLLKPSIKIVHIHGAAKGSFYRKYGVFFIAKYVFRKRVIYHSHGSEFKDFYDHAGKISAAWIRHFFRRVDLVICLSESWKTWFLSRFEVKKIVVLENIVEKSVTAVPHNEDATTIMEFLFLGAIGDRKGVFDLLAAIKKYKTAFAGKMHLVVGGNGAVDKLTRFIEEEGLQELVTYKGWLTGHDKIKSISNSQVYILPSYNEGLPLSILEAMSFGKAIISTPVGGIEEIVKPGYNGYLVKPGAIDEIADAMLQCIQKPSLVAAMGAHSKKVVAPYYAEEVIPKLAAVYEGLLKR</sequence>
<evidence type="ECO:0000313" key="4">
    <source>
        <dbReference type="Proteomes" id="UP000186917"/>
    </source>
</evidence>
<organism evidence="3 4">
    <name type="scientific">Filimonas lacunae</name>
    <dbReference type="NCBI Taxonomy" id="477680"/>
    <lineage>
        <taxon>Bacteria</taxon>
        <taxon>Pseudomonadati</taxon>
        <taxon>Bacteroidota</taxon>
        <taxon>Chitinophagia</taxon>
        <taxon>Chitinophagales</taxon>
        <taxon>Chitinophagaceae</taxon>
        <taxon>Filimonas</taxon>
    </lineage>
</organism>
<dbReference type="OrthoDB" id="7560678at2"/>
<accession>A0A173MNQ6</accession>
<proteinExistence type="predicted"/>
<dbReference type="InterPro" id="IPR028098">
    <property type="entry name" value="Glyco_trans_4-like_N"/>
</dbReference>
<dbReference type="AlphaFoldDB" id="A0A173MNQ6"/>
<dbReference type="PANTHER" id="PTHR12526:SF630">
    <property type="entry name" value="GLYCOSYLTRANSFERASE"/>
    <property type="match status" value="1"/>
</dbReference>
<dbReference type="Pfam" id="PF13439">
    <property type="entry name" value="Glyco_transf_4"/>
    <property type="match status" value="1"/>
</dbReference>
<dbReference type="Pfam" id="PF00534">
    <property type="entry name" value="Glycos_transf_1"/>
    <property type="match status" value="1"/>
</dbReference>
<keyword evidence="4" id="KW-1185">Reference proteome</keyword>
<dbReference type="STRING" id="477680.SAMN05421788_101568"/>
<evidence type="ECO:0000259" key="1">
    <source>
        <dbReference type="Pfam" id="PF00534"/>
    </source>
</evidence>
<gene>
    <name evidence="3" type="ORF">SAMN05421788_101568</name>
</gene>
<evidence type="ECO:0000313" key="3">
    <source>
        <dbReference type="EMBL" id="SIS67621.1"/>
    </source>
</evidence>
<keyword evidence="3" id="KW-0808">Transferase</keyword>
<protein>
    <submittedName>
        <fullName evidence="3">Glycosyltransferase involved in cell wall bisynthesis</fullName>
    </submittedName>
</protein>
<dbReference type="InterPro" id="IPR001296">
    <property type="entry name" value="Glyco_trans_1"/>
</dbReference>
<dbReference type="SUPFAM" id="SSF53756">
    <property type="entry name" value="UDP-Glycosyltransferase/glycogen phosphorylase"/>
    <property type="match status" value="1"/>
</dbReference>
<evidence type="ECO:0000259" key="2">
    <source>
        <dbReference type="Pfam" id="PF13439"/>
    </source>
</evidence>
<feature type="domain" description="Glycosyltransferase subfamily 4-like N-terminal" evidence="2">
    <location>
        <begin position="59"/>
        <end position="176"/>
    </location>
</feature>
<dbReference type="GO" id="GO:0016757">
    <property type="term" value="F:glycosyltransferase activity"/>
    <property type="evidence" value="ECO:0007669"/>
    <property type="project" value="InterPro"/>
</dbReference>
<feature type="domain" description="Glycosyl transferase family 1" evidence="1">
    <location>
        <begin position="194"/>
        <end position="346"/>
    </location>
</feature>
<reference evidence="3" key="1">
    <citation type="submission" date="2017-01" db="EMBL/GenBank/DDBJ databases">
        <authorList>
            <person name="Mah S.A."/>
            <person name="Swanson W.J."/>
            <person name="Moy G.W."/>
            <person name="Vacquier V.D."/>
        </authorList>
    </citation>
    <scope>NUCLEOTIDE SEQUENCE [LARGE SCALE GENOMIC DNA]</scope>
    <source>
        <strain evidence="3">DSM 21054</strain>
    </source>
</reference>
<dbReference type="KEGG" id="fln:FLA_5174"/>
<dbReference type="CDD" id="cd03801">
    <property type="entry name" value="GT4_PimA-like"/>
    <property type="match status" value="1"/>
</dbReference>
<dbReference type="PANTHER" id="PTHR12526">
    <property type="entry name" value="GLYCOSYLTRANSFERASE"/>
    <property type="match status" value="1"/>
</dbReference>
<dbReference type="Gene3D" id="3.40.50.2000">
    <property type="entry name" value="Glycogen Phosphorylase B"/>
    <property type="match status" value="2"/>
</dbReference>
<dbReference type="Proteomes" id="UP000186917">
    <property type="component" value="Unassembled WGS sequence"/>
</dbReference>
<name>A0A173MNQ6_9BACT</name>